<sequence>MQLKHFLLILPAELDEIEQPPTPLRVRSYRQLHHGLLSFVSHLDTPSIDLSQKVVGSNNPRIFSFAKLYIASKGFSEDEILSSSRFSHVYRALLPSDGSIVAIKCLFEKGE</sequence>
<dbReference type="Gene3D" id="3.30.200.20">
    <property type="entry name" value="Phosphorylase Kinase, domain 1"/>
    <property type="match status" value="1"/>
</dbReference>
<dbReference type="OrthoDB" id="1738960at2759"/>
<dbReference type="EMBL" id="JAMYWD010000003">
    <property type="protein sequence ID" value="KAJ4977241.1"/>
    <property type="molecule type" value="Genomic_DNA"/>
</dbReference>
<protein>
    <submittedName>
        <fullName evidence="1">Uncharacterized protein</fullName>
    </submittedName>
</protein>
<dbReference type="SUPFAM" id="SSF56112">
    <property type="entry name" value="Protein kinase-like (PK-like)"/>
    <property type="match status" value="1"/>
</dbReference>
<evidence type="ECO:0000313" key="2">
    <source>
        <dbReference type="Proteomes" id="UP001141806"/>
    </source>
</evidence>
<name>A0A9Q0KVX3_9MAGN</name>
<evidence type="ECO:0000313" key="1">
    <source>
        <dbReference type="EMBL" id="KAJ4977241.1"/>
    </source>
</evidence>
<keyword evidence="2" id="KW-1185">Reference proteome</keyword>
<dbReference type="InterPro" id="IPR011009">
    <property type="entry name" value="Kinase-like_dom_sf"/>
</dbReference>
<dbReference type="AlphaFoldDB" id="A0A9Q0KVX3"/>
<organism evidence="1 2">
    <name type="scientific">Protea cynaroides</name>
    <dbReference type="NCBI Taxonomy" id="273540"/>
    <lineage>
        <taxon>Eukaryota</taxon>
        <taxon>Viridiplantae</taxon>
        <taxon>Streptophyta</taxon>
        <taxon>Embryophyta</taxon>
        <taxon>Tracheophyta</taxon>
        <taxon>Spermatophyta</taxon>
        <taxon>Magnoliopsida</taxon>
        <taxon>Proteales</taxon>
        <taxon>Proteaceae</taxon>
        <taxon>Protea</taxon>
    </lineage>
</organism>
<comment type="caution">
    <text evidence="1">The sequence shown here is derived from an EMBL/GenBank/DDBJ whole genome shotgun (WGS) entry which is preliminary data.</text>
</comment>
<proteinExistence type="predicted"/>
<accession>A0A9Q0KVX3</accession>
<gene>
    <name evidence="1" type="ORF">NE237_002347</name>
</gene>
<dbReference type="Proteomes" id="UP001141806">
    <property type="component" value="Unassembled WGS sequence"/>
</dbReference>
<reference evidence="1" key="1">
    <citation type="journal article" date="2023" name="Plant J.">
        <title>The genome of the king protea, Protea cynaroides.</title>
        <authorList>
            <person name="Chang J."/>
            <person name="Duong T.A."/>
            <person name="Schoeman C."/>
            <person name="Ma X."/>
            <person name="Roodt D."/>
            <person name="Barker N."/>
            <person name="Li Z."/>
            <person name="Van de Peer Y."/>
            <person name="Mizrachi E."/>
        </authorList>
    </citation>
    <scope>NUCLEOTIDE SEQUENCE</scope>
    <source>
        <tissue evidence="1">Young leaves</tissue>
    </source>
</reference>